<feature type="transmembrane region" description="Helical" evidence="11">
    <location>
        <begin position="720"/>
        <end position="737"/>
    </location>
</feature>
<evidence type="ECO:0000256" key="4">
    <source>
        <dbReference type="ARBA" id="ARBA00022801"/>
    </source>
</evidence>
<comment type="caution">
    <text evidence="13">The sequence shown here is derived from an EMBL/GenBank/DDBJ whole genome shotgun (WGS) entry which is preliminary data.</text>
</comment>
<evidence type="ECO:0000313" key="14">
    <source>
        <dbReference type="Proteomes" id="UP001431209"/>
    </source>
</evidence>
<sequence>MSTHNDDDLVVVQKSDYSESEAEERRKIFAEGNFVQLIDENGTYTNDLQNLLVDTGFIKNGLDYGLLAVFGPQSSGKSTLLNAMFQTKFPTMQANSGRYQVTKGICASKSKEHDILVMDLEGTDSKERGEENMSFERKISLFALSIAEVLLVNMWQNDIGRFQASNYSLLKTVFELNLQLFQKDRTSKTLLLFVIRDHIAETSPLSVLRKQIQEDVDKIWTSIIKPPEFKDSSVMNFFDFKFTSLPHKVLQEKEWYERVSQLRNRFVDKNNEEFVFLDQYKKSVPIDGLNHFASSVWDVIISNKDLDLPTQKEMLAMYRCGEIAKEVFEQFNVATEEWQKKIKNKQIITRFGENAKKIVDAVLADYDSQTSLYVKDVAAKRREELESKMKSELLLYYNSQLDLIRHNALEFFQKLLTAATAKGGILTDFTDAINLIRSKIDEFFIDGAKNTMYPGENWNFQTQLDTLHEEVNRFVSQARKDQLQMLLSDETQTITESVQSNISPLLHHPTPDMWIHIREQLQTILRDVEDYLTNTLKKGFESSDAELQEYKEKIRRNANQVVYAKIKDSANHLSLKMYKKFEDGFRFENGVPKVFRSIEEITNRYQTSLNHSLQLLDLFFLCRIEPSMDDHHLDLNVDIDIEGLPFPELDPQQQELILLNQESCLRLFENFSLKCQSSLKDAQTNFLAQQARRANIPMWIFPILLVLGWNEFMYILSRPLLLIVLLLLGLVFFWTYLRSELYQYVDSPDANATLALALRFVLSYADKFLTPAVLMGNRAVGSAAAQVSGGAVGGVGQEQDVELLDIPQAKRAGSENESAHKRRNNAFSPKVLAADQKK</sequence>
<dbReference type="EMBL" id="JAOPGA020000502">
    <property type="protein sequence ID" value="KAL0479107.1"/>
    <property type="molecule type" value="Genomic_DNA"/>
</dbReference>
<feature type="region of interest" description="Disordered" evidence="10">
    <location>
        <begin position="810"/>
        <end position="838"/>
    </location>
</feature>
<dbReference type="GO" id="GO:0016320">
    <property type="term" value="P:endoplasmic reticulum membrane fusion"/>
    <property type="evidence" value="ECO:0007669"/>
    <property type="project" value="TreeGrafter"/>
</dbReference>
<dbReference type="Gene3D" id="3.40.50.300">
    <property type="entry name" value="P-loop containing nucleotide triphosphate hydrolases"/>
    <property type="match status" value="1"/>
</dbReference>
<keyword evidence="5 9" id="KW-0256">Endoplasmic reticulum</keyword>
<dbReference type="HAMAP" id="MF_03109">
    <property type="entry name" value="Sey1"/>
    <property type="match status" value="1"/>
</dbReference>
<dbReference type="FunFam" id="3.40.50.300:FF:000727">
    <property type="entry name" value="Protein SEY1 homolog"/>
    <property type="match status" value="1"/>
</dbReference>
<comment type="subcellular location">
    <subcellularLocation>
        <location evidence="1 9">Endoplasmic reticulum membrane</location>
        <topology evidence="1 9">Multi-pass membrane protein</topology>
    </subcellularLocation>
</comment>
<keyword evidence="6 9" id="KW-1133">Transmembrane helix</keyword>
<reference evidence="13 14" key="1">
    <citation type="submission" date="2024-03" db="EMBL/GenBank/DDBJ databases">
        <title>The Acrasis kona genome and developmental transcriptomes reveal deep origins of eukaryotic multicellular pathways.</title>
        <authorList>
            <person name="Sheikh S."/>
            <person name="Fu C.-J."/>
            <person name="Brown M.W."/>
            <person name="Baldauf S.L."/>
        </authorList>
    </citation>
    <scope>NUCLEOTIDE SEQUENCE [LARGE SCALE GENOMIC DNA]</scope>
    <source>
        <strain evidence="13 14">ATCC MYA-3509</strain>
    </source>
</reference>
<keyword evidence="4 9" id="KW-0378">Hydrolase</keyword>
<protein>
    <recommendedName>
        <fullName evidence="9">Protein SEY1 homolog</fullName>
        <ecNumber evidence="9">3.6.5.-</ecNumber>
    </recommendedName>
</protein>
<evidence type="ECO:0000256" key="3">
    <source>
        <dbReference type="ARBA" id="ARBA00022741"/>
    </source>
</evidence>
<keyword evidence="14" id="KW-1185">Reference proteome</keyword>
<evidence type="ECO:0000256" key="5">
    <source>
        <dbReference type="ARBA" id="ARBA00022824"/>
    </source>
</evidence>
<dbReference type="PANTHER" id="PTHR45923:SF2">
    <property type="entry name" value="PROTEIN SEY1"/>
    <property type="match status" value="1"/>
</dbReference>
<feature type="topological domain" description="Cytoplasmic" evidence="9">
    <location>
        <begin position="741"/>
        <end position="838"/>
    </location>
</feature>
<dbReference type="Proteomes" id="UP001431209">
    <property type="component" value="Unassembled WGS sequence"/>
</dbReference>
<proteinExistence type="inferred from homology"/>
<dbReference type="InterPro" id="IPR030386">
    <property type="entry name" value="G_GB1_RHD3_dom"/>
</dbReference>
<gene>
    <name evidence="13" type="ORF">AKO1_007968</name>
</gene>
<comment type="similarity">
    <text evidence="9">Belongs to the TRAFAC class dynamin-like GTPase superfamily. GB1/RHD3 GTPase family. RHD3 subfamily.</text>
</comment>
<comment type="function">
    <text evidence="9">Probable GTP-binding protein that may be involved in cell development.</text>
</comment>
<dbReference type="Pfam" id="PF05879">
    <property type="entry name" value="RHD3_GTPase"/>
    <property type="match status" value="1"/>
</dbReference>
<feature type="binding site" evidence="9">
    <location>
        <begin position="71"/>
        <end position="78"/>
    </location>
    <ligand>
        <name>GTP</name>
        <dbReference type="ChEBI" id="CHEBI:37565"/>
    </ligand>
</feature>
<evidence type="ECO:0000313" key="13">
    <source>
        <dbReference type="EMBL" id="KAL0479107.1"/>
    </source>
</evidence>
<name>A0AAW2YSG4_9EUKA</name>
<evidence type="ECO:0000256" key="10">
    <source>
        <dbReference type="SAM" id="MobiDB-lite"/>
    </source>
</evidence>
<evidence type="ECO:0000256" key="8">
    <source>
        <dbReference type="ARBA" id="ARBA00023136"/>
    </source>
</evidence>
<evidence type="ECO:0000256" key="2">
    <source>
        <dbReference type="ARBA" id="ARBA00022692"/>
    </source>
</evidence>
<dbReference type="GO" id="GO:0005789">
    <property type="term" value="C:endoplasmic reticulum membrane"/>
    <property type="evidence" value="ECO:0007669"/>
    <property type="project" value="UniProtKB-SubCell"/>
</dbReference>
<dbReference type="InterPro" id="IPR027417">
    <property type="entry name" value="P-loop_NTPase"/>
</dbReference>
<dbReference type="GO" id="GO:0003924">
    <property type="term" value="F:GTPase activity"/>
    <property type="evidence" value="ECO:0007669"/>
    <property type="project" value="UniProtKB-UniRule"/>
</dbReference>
<dbReference type="GO" id="GO:0005525">
    <property type="term" value="F:GTP binding"/>
    <property type="evidence" value="ECO:0007669"/>
    <property type="project" value="UniProtKB-UniRule"/>
</dbReference>
<accession>A0AAW2YSG4</accession>
<dbReference type="PROSITE" id="PS51715">
    <property type="entry name" value="G_GB1_RHD3"/>
    <property type="match status" value="1"/>
</dbReference>
<feature type="domain" description="GB1/RHD3-type G" evidence="12">
    <location>
        <begin position="61"/>
        <end position="280"/>
    </location>
</feature>
<dbReference type="Pfam" id="PF20428">
    <property type="entry name" value="Sey1_3HB"/>
    <property type="match status" value="1"/>
</dbReference>
<dbReference type="EC" id="3.6.5.-" evidence="9"/>
<feature type="topological domain" description="Lumenal" evidence="9">
    <location>
        <begin position="717"/>
        <end position="719"/>
    </location>
</feature>
<evidence type="ECO:0000256" key="7">
    <source>
        <dbReference type="ARBA" id="ARBA00023134"/>
    </source>
</evidence>
<evidence type="ECO:0000259" key="12">
    <source>
        <dbReference type="PROSITE" id="PS51715"/>
    </source>
</evidence>
<evidence type="ECO:0000256" key="6">
    <source>
        <dbReference type="ARBA" id="ARBA00022989"/>
    </source>
</evidence>
<keyword evidence="8 9" id="KW-0472">Membrane</keyword>
<organism evidence="13 14">
    <name type="scientific">Acrasis kona</name>
    <dbReference type="NCBI Taxonomy" id="1008807"/>
    <lineage>
        <taxon>Eukaryota</taxon>
        <taxon>Discoba</taxon>
        <taxon>Heterolobosea</taxon>
        <taxon>Tetramitia</taxon>
        <taxon>Eutetramitia</taxon>
        <taxon>Acrasidae</taxon>
        <taxon>Acrasis</taxon>
    </lineage>
</organism>
<dbReference type="AlphaFoldDB" id="A0AAW2YSG4"/>
<evidence type="ECO:0000256" key="11">
    <source>
        <dbReference type="SAM" id="Phobius"/>
    </source>
</evidence>
<evidence type="ECO:0000256" key="1">
    <source>
        <dbReference type="ARBA" id="ARBA00004477"/>
    </source>
</evidence>
<evidence type="ECO:0000256" key="9">
    <source>
        <dbReference type="HAMAP-Rule" id="MF_03109"/>
    </source>
</evidence>
<keyword evidence="3 9" id="KW-0547">Nucleotide-binding</keyword>
<feature type="topological domain" description="Cytoplasmic" evidence="9">
    <location>
        <begin position="1"/>
        <end position="695"/>
    </location>
</feature>
<keyword evidence="2 9" id="KW-0812">Transmembrane</keyword>
<dbReference type="InterPro" id="IPR008803">
    <property type="entry name" value="RHD3/Sey1"/>
</dbReference>
<dbReference type="PANTHER" id="PTHR45923">
    <property type="entry name" value="PROTEIN SEY1"/>
    <property type="match status" value="1"/>
</dbReference>
<keyword evidence="7 9" id="KW-0342">GTP-binding</keyword>
<dbReference type="CDD" id="cd01851">
    <property type="entry name" value="GBP"/>
    <property type="match status" value="1"/>
</dbReference>
<dbReference type="SUPFAM" id="SSF52540">
    <property type="entry name" value="P-loop containing nucleoside triphosphate hydrolases"/>
    <property type="match status" value="1"/>
</dbReference>
<dbReference type="InterPro" id="IPR046758">
    <property type="entry name" value="Sey1/RHD3-like_3HB"/>
</dbReference>